<dbReference type="AlphaFoldDB" id="L7CA17"/>
<accession>L7CA17</accession>
<organism evidence="1 2">
    <name type="scientific">Rhodopirellula baltica SWK14</name>
    <dbReference type="NCBI Taxonomy" id="993516"/>
    <lineage>
        <taxon>Bacteria</taxon>
        <taxon>Pseudomonadati</taxon>
        <taxon>Planctomycetota</taxon>
        <taxon>Planctomycetia</taxon>
        <taxon>Pirellulales</taxon>
        <taxon>Pirellulaceae</taxon>
        <taxon>Rhodopirellula</taxon>
    </lineage>
</organism>
<dbReference type="Proteomes" id="UP000010959">
    <property type="component" value="Unassembled WGS sequence"/>
</dbReference>
<protein>
    <submittedName>
        <fullName evidence="1">Uncharacterized protein</fullName>
    </submittedName>
</protein>
<reference evidence="1 2" key="1">
    <citation type="journal article" date="2013" name="Mar. Genomics">
        <title>Expression of sulfatases in Rhodopirellula baltica and the diversity of sulfatases in the genus Rhodopirellula.</title>
        <authorList>
            <person name="Wegner C.E."/>
            <person name="Richter-Heitmann T."/>
            <person name="Klindworth A."/>
            <person name="Klockow C."/>
            <person name="Richter M."/>
            <person name="Achstetter T."/>
            <person name="Glockner F.O."/>
            <person name="Harder J."/>
        </authorList>
    </citation>
    <scope>NUCLEOTIDE SEQUENCE [LARGE SCALE GENOMIC DNA]</scope>
    <source>
        <strain evidence="1 2">SWK14</strain>
    </source>
</reference>
<evidence type="ECO:0000313" key="2">
    <source>
        <dbReference type="Proteomes" id="UP000010959"/>
    </source>
</evidence>
<gene>
    <name evidence="1" type="ORF">RBSWK_05571</name>
</gene>
<comment type="caution">
    <text evidence="1">The sequence shown here is derived from an EMBL/GenBank/DDBJ whole genome shotgun (WGS) entry which is preliminary data.</text>
</comment>
<dbReference type="EMBL" id="AMWG01000155">
    <property type="protein sequence ID" value="ELP30467.1"/>
    <property type="molecule type" value="Genomic_DNA"/>
</dbReference>
<evidence type="ECO:0000313" key="1">
    <source>
        <dbReference type="EMBL" id="ELP30467.1"/>
    </source>
</evidence>
<sequence>MFRMRRLVWSIKIPAKQSAIRVVQHGTAMVGETDGRNRHVRFVMNEK</sequence>
<proteinExistence type="predicted"/>
<name>L7CA17_RHOBT</name>